<name>A0A8G1RF77_9EURO</name>
<gene>
    <name evidence="2" type="ORF">BO85DRAFT_444827</name>
</gene>
<organism evidence="2 3">
    <name type="scientific">Aspergillus piperis CBS 112811</name>
    <dbReference type="NCBI Taxonomy" id="1448313"/>
    <lineage>
        <taxon>Eukaryota</taxon>
        <taxon>Fungi</taxon>
        <taxon>Dikarya</taxon>
        <taxon>Ascomycota</taxon>
        <taxon>Pezizomycotina</taxon>
        <taxon>Eurotiomycetes</taxon>
        <taxon>Eurotiomycetidae</taxon>
        <taxon>Eurotiales</taxon>
        <taxon>Aspergillaceae</taxon>
        <taxon>Aspergillus</taxon>
        <taxon>Aspergillus subgen. Circumdati</taxon>
    </lineage>
</organism>
<evidence type="ECO:0008006" key="4">
    <source>
        <dbReference type="Google" id="ProtNLM"/>
    </source>
</evidence>
<keyword evidence="1" id="KW-0732">Signal</keyword>
<feature type="chain" id="PRO_5034864880" description="Invertebrate defensins family profile domain-containing protein" evidence="1">
    <location>
        <begin position="19"/>
        <end position="80"/>
    </location>
</feature>
<dbReference type="EMBL" id="KZ825054">
    <property type="protein sequence ID" value="RAH63599.1"/>
    <property type="molecule type" value="Genomic_DNA"/>
</dbReference>
<proteinExistence type="predicted"/>
<feature type="signal peptide" evidence="1">
    <location>
        <begin position="1"/>
        <end position="18"/>
    </location>
</feature>
<keyword evidence="3" id="KW-1185">Reference proteome</keyword>
<protein>
    <recommendedName>
        <fullName evidence="4">Invertebrate defensins family profile domain-containing protein</fullName>
    </recommendedName>
</protein>
<reference evidence="2 3" key="1">
    <citation type="submission" date="2018-02" db="EMBL/GenBank/DDBJ databases">
        <title>The genomes of Aspergillus section Nigri reveals drivers in fungal speciation.</title>
        <authorList>
            <consortium name="DOE Joint Genome Institute"/>
            <person name="Vesth T.C."/>
            <person name="Nybo J."/>
            <person name="Theobald S."/>
            <person name="Brandl J."/>
            <person name="Frisvad J.C."/>
            <person name="Nielsen K.F."/>
            <person name="Lyhne E.K."/>
            <person name="Kogle M.E."/>
            <person name="Kuo A."/>
            <person name="Riley R."/>
            <person name="Clum A."/>
            <person name="Nolan M."/>
            <person name="Lipzen A."/>
            <person name="Salamov A."/>
            <person name="Henrissat B."/>
            <person name="Wiebenga A."/>
            <person name="De vries R.P."/>
            <person name="Grigoriev I.V."/>
            <person name="Mortensen U.H."/>
            <person name="Andersen M.R."/>
            <person name="Baker S.E."/>
        </authorList>
    </citation>
    <scope>NUCLEOTIDE SEQUENCE [LARGE SCALE GENOMIC DNA]</scope>
    <source>
        <strain evidence="2 3">CBS 112811</strain>
    </source>
</reference>
<evidence type="ECO:0000313" key="3">
    <source>
        <dbReference type="Proteomes" id="UP000249526"/>
    </source>
</evidence>
<dbReference type="RefSeq" id="XP_025521521.1">
    <property type="nucleotide sequence ID" value="XM_025659122.1"/>
</dbReference>
<evidence type="ECO:0000313" key="2">
    <source>
        <dbReference type="EMBL" id="RAH63599.1"/>
    </source>
</evidence>
<evidence type="ECO:0000256" key="1">
    <source>
        <dbReference type="SAM" id="SignalP"/>
    </source>
</evidence>
<dbReference type="Proteomes" id="UP000249526">
    <property type="component" value="Unassembled WGS sequence"/>
</dbReference>
<dbReference type="GeneID" id="37162524"/>
<dbReference type="AlphaFoldDB" id="A0A8G1RF77"/>
<accession>A0A8G1RF77</accession>
<sequence length="80" mass="8240">MKLFSILPTALLVAAVAAIPLSDKSDAQDSDQAAKLSCPDLSSQFCCSECTGAAASGFLGAYGQFRPEICCQQNCGCTLS</sequence>